<gene>
    <name evidence="2" type="ORF">Daus18300_008352</name>
</gene>
<evidence type="ECO:0000313" key="2">
    <source>
        <dbReference type="EMBL" id="KAL1862855.1"/>
    </source>
</evidence>
<comment type="caution">
    <text evidence="2">The sequence shown here is derived from an EMBL/GenBank/DDBJ whole genome shotgun (WGS) entry which is preliminary data.</text>
</comment>
<evidence type="ECO:0000313" key="3">
    <source>
        <dbReference type="Proteomes" id="UP001583177"/>
    </source>
</evidence>
<dbReference type="EMBL" id="JAWRVE010000077">
    <property type="protein sequence ID" value="KAL1862855.1"/>
    <property type="molecule type" value="Genomic_DNA"/>
</dbReference>
<evidence type="ECO:0000256" key="1">
    <source>
        <dbReference type="SAM" id="MobiDB-lite"/>
    </source>
</evidence>
<organism evidence="2 3">
    <name type="scientific">Diaporthe australafricana</name>
    <dbReference type="NCBI Taxonomy" id="127596"/>
    <lineage>
        <taxon>Eukaryota</taxon>
        <taxon>Fungi</taxon>
        <taxon>Dikarya</taxon>
        <taxon>Ascomycota</taxon>
        <taxon>Pezizomycotina</taxon>
        <taxon>Sordariomycetes</taxon>
        <taxon>Sordariomycetidae</taxon>
        <taxon>Diaporthales</taxon>
        <taxon>Diaporthaceae</taxon>
        <taxon>Diaporthe</taxon>
    </lineage>
</organism>
<keyword evidence="3" id="KW-1185">Reference proteome</keyword>
<accession>A0ABR3WIP7</accession>
<reference evidence="2 3" key="1">
    <citation type="journal article" date="2024" name="IMA Fungus">
        <title>IMA Genome - F19 : A genome assembly and annotation guide to empower mycologists, including annotated draft genome sequences of Ceratocystis pirilliformis, Diaporthe australafricana, Fusarium ophioides, Paecilomyces lecythidis, and Sporothrix stenoceras.</title>
        <authorList>
            <person name="Aylward J."/>
            <person name="Wilson A.M."/>
            <person name="Visagie C.M."/>
            <person name="Spraker J."/>
            <person name="Barnes I."/>
            <person name="Buitendag C."/>
            <person name="Ceriani C."/>
            <person name="Del Mar Angel L."/>
            <person name="du Plessis D."/>
            <person name="Fuchs T."/>
            <person name="Gasser K."/>
            <person name="Kramer D."/>
            <person name="Li W."/>
            <person name="Munsamy K."/>
            <person name="Piso A."/>
            <person name="Price J.L."/>
            <person name="Sonnekus B."/>
            <person name="Thomas C."/>
            <person name="van der Nest A."/>
            <person name="van Dijk A."/>
            <person name="van Heerden A."/>
            <person name="van Vuuren N."/>
            <person name="Yilmaz N."/>
            <person name="Duong T.A."/>
            <person name="van der Merwe N.A."/>
            <person name="Wingfield M.J."/>
            <person name="Wingfield B.D."/>
        </authorList>
    </citation>
    <scope>NUCLEOTIDE SEQUENCE [LARGE SCALE GENOMIC DNA]</scope>
    <source>
        <strain evidence="2 3">CMW 18300</strain>
    </source>
</reference>
<feature type="compositionally biased region" description="Basic residues" evidence="1">
    <location>
        <begin position="25"/>
        <end position="34"/>
    </location>
</feature>
<feature type="region of interest" description="Disordered" evidence="1">
    <location>
        <begin position="1"/>
        <end position="42"/>
    </location>
</feature>
<sequence length="183" mass="20991">MDSNDNGGQNGGSSKKRALDESPRKHSPAKKPKTEHKDKTKIEDEFGKIRDLIAKLEAAHHNANTEIRQKQNEDKKFMRSQLSKKVDTEAAMDTDEHEKLITKSSKMATRAYLRDILHDKVEDIVNDMLDERDAVIMGHIHEQGRQIHEQGDQEQGSQIRAHGRQLREQSGQILAILQWIRDI</sequence>
<protein>
    <submittedName>
        <fullName evidence="2">Uncharacterized protein</fullName>
    </submittedName>
</protein>
<dbReference type="Proteomes" id="UP001583177">
    <property type="component" value="Unassembled WGS sequence"/>
</dbReference>
<name>A0ABR3WIP7_9PEZI</name>
<proteinExistence type="predicted"/>